<dbReference type="AlphaFoldDB" id="A0A1V9Y0Q0"/>
<keyword evidence="5" id="KW-0067">ATP-binding</keyword>
<evidence type="ECO:0000256" key="7">
    <source>
        <dbReference type="ARBA" id="ARBA00036527"/>
    </source>
</evidence>
<dbReference type="InParanoid" id="A0A1V9Y0Q0"/>
<proteinExistence type="inferred from homology"/>
<dbReference type="Proteomes" id="UP000192247">
    <property type="component" value="Unassembled WGS sequence"/>
</dbReference>
<keyword evidence="3" id="KW-0547">Nucleotide-binding</keyword>
<comment type="similarity">
    <text evidence="1">Belongs to the ATP-dependent AMP-binding enzyme family.</text>
</comment>
<keyword evidence="2" id="KW-0436">Ligase</keyword>
<evidence type="ECO:0000313" key="10">
    <source>
        <dbReference type="EMBL" id="OQR79280.1"/>
    </source>
</evidence>
<dbReference type="GO" id="GO:0005324">
    <property type="term" value="F:long-chain fatty acid transmembrane transporter activity"/>
    <property type="evidence" value="ECO:0007669"/>
    <property type="project" value="TreeGrafter"/>
</dbReference>
<dbReference type="SUPFAM" id="SSF56801">
    <property type="entry name" value="Acetyl-CoA synthetase-like"/>
    <property type="match status" value="1"/>
</dbReference>
<dbReference type="EC" id="6.2.1.3" evidence="6"/>
<reference evidence="10 11" key="1">
    <citation type="journal article" date="2017" name="Gigascience">
        <title>Draft genome of the honey bee ectoparasitic mite, Tropilaelaps mercedesae, is shaped by the parasitic life history.</title>
        <authorList>
            <person name="Dong X."/>
            <person name="Armstrong S.D."/>
            <person name="Xia D."/>
            <person name="Makepeace B.L."/>
            <person name="Darby A.C."/>
            <person name="Kadowaki T."/>
        </authorList>
    </citation>
    <scope>NUCLEOTIDE SEQUENCE [LARGE SCALE GENOMIC DNA]</scope>
    <source>
        <strain evidence="10">Wuxi-XJTLU</strain>
    </source>
</reference>
<dbReference type="Gene3D" id="3.30.300.30">
    <property type="match status" value="1"/>
</dbReference>
<dbReference type="STRING" id="418985.A0A1V9Y0Q0"/>
<gene>
    <name evidence="10" type="ORF">BIW11_02579</name>
</gene>
<dbReference type="GO" id="GO:0005524">
    <property type="term" value="F:ATP binding"/>
    <property type="evidence" value="ECO:0007669"/>
    <property type="project" value="UniProtKB-KW"/>
</dbReference>
<evidence type="ECO:0000256" key="8">
    <source>
        <dbReference type="ARBA" id="ARBA00041297"/>
    </source>
</evidence>
<accession>A0A1V9Y0Q0</accession>
<comment type="catalytic activity">
    <reaction evidence="9">
        <text>tetracosanoate + ATP + CoA = tetracosanoyl-CoA + AMP + diphosphate</text>
        <dbReference type="Rhea" id="RHEA:33639"/>
        <dbReference type="ChEBI" id="CHEBI:30616"/>
        <dbReference type="ChEBI" id="CHEBI:31014"/>
        <dbReference type="ChEBI" id="CHEBI:33019"/>
        <dbReference type="ChEBI" id="CHEBI:57287"/>
        <dbReference type="ChEBI" id="CHEBI:65052"/>
        <dbReference type="ChEBI" id="CHEBI:456215"/>
    </reaction>
    <physiologicalReaction direction="left-to-right" evidence="9">
        <dbReference type="Rhea" id="RHEA:33640"/>
    </physiologicalReaction>
</comment>
<dbReference type="GO" id="GO:0005789">
    <property type="term" value="C:endoplasmic reticulum membrane"/>
    <property type="evidence" value="ECO:0007669"/>
    <property type="project" value="TreeGrafter"/>
</dbReference>
<dbReference type="GO" id="GO:0044539">
    <property type="term" value="P:long-chain fatty acid import into cell"/>
    <property type="evidence" value="ECO:0007669"/>
    <property type="project" value="TreeGrafter"/>
</dbReference>
<keyword evidence="4" id="KW-0443">Lipid metabolism</keyword>
<dbReference type="GO" id="GO:0004467">
    <property type="term" value="F:long-chain fatty acid-CoA ligase activity"/>
    <property type="evidence" value="ECO:0007669"/>
    <property type="project" value="UniProtKB-EC"/>
</dbReference>
<evidence type="ECO:0000256" key="6">
    <source>
        <dbReference type="ARBA" id="ARBA00026121"/>
    </source>
</evidence>
<evidence type="ECO:0000256" key="5">
    <source>
        <dbReference type="ARBA" id="ARBA00022840"/>
    </source>
</evidence>
<dbReference type="GO" id="GO:0005886">
    <property type="term" value="C:plasma membrane"/>
    <property type="evidence" value="ECO:0007669"/>
    <property type="project" value="TreeGrafter"/>
</dbReference>
<evidence type="ECO:0000256" key="4">
    <source>
        <dbReference type="ARBA" id="ARBA00022832"/>
    </source>
</evidence>
<dbReference type="PANTHER" id="PTHR43107:SF15">
    <property type="entry name" value="FATTY ACID TRANSPORT PROTEIN 3, ISOFORM A"/>
    <property type="match status" value="1"/>
</dbReference>
<sequence length="248" mass="27567">MNIDNTVGAVGFVSRIAENVHPVRLIRIDESTGLPIRNEKGLCIACQPGQVGELVGVIRVNDHIHSFDGYASQQATAKKMYRDVFRKGDAVFASGDLLVMDEFGYLFFKDRTGDTFRWKGENVSTSEVEGIAARILNMVDVVCYGVPIPGSEGRAGMVAVADANDTIDLKHFLSEIRLSLPAYAVPIFVRKLQQVDTTGTYKLKKVELQKEGFDINLVKDYIYFLKDGAYTRIDQDLLQQINAGKIRV</sequence>
<dbReference type="PANTHER" id="PTHR43107">
    <property type="entry name" value="LONG-CHAIN FATTY ACID TRANSPORT PROTEIN"/>
    <property type="match status" value="1"/>
</dbReference>
<dbReference type="Gene3D" id="3.40.50.12780">
    <property type="entry name" value="N-terminal domain of ligase-like"/>
    <property type="match status" value="1"/>
</dbReference>
<name>A0A1V9Y0Q0_9ACAR</name>
<comment type="caution">
    <text evidence="10">The sequence shown here is derived from an EMBL/GenBank/DDBJ whole genome shotgun (WGS) entry which is preliminary data.</text>
</comment>
<organism evidence="10 11">
    <name type="scientific">Tropilaelaps mercedesae</name>
    <dbReference type="NCBI Taxonomy" id="418985"/>
    <lineage>
        <taxon>Eukaryota</taxon>
        <taxon>Metazoa</taxon>
        <taxon>Ecdysozoa</taxon>
        <taxon>Arthropoda</taxon>
        <taxon>Chelicerata</taxon>
        <taxon>Arachnida</taxon>
        <taxon>Acari</taxon>
        <taxon>Parasitiformes</taxon>
        <taxon>Mesostigmata</taxon>
        <taxon>Gamasina</taxon>
        <taxon>Dermanyssoidea</taxon>
        <taxon>Laelapidae</taxon>
        <taxon>Tropilaelaps</taxon>
    </lineage>
</organism>
<dbReference type="InterPro" id="IPR045851">
    <property type="entry name" value="AMP-bd_C_sf"/>
</dbReference>
<evidence type="ECO:0000256" key="1">
    <source>
        <dbReference type="ARBA" id="ARBA00006432"/>
    </source>
</evidence>
<evidence type="ECO:0000256" key="2">
    <source>
        <dbReference type="ARBA" id="ARBA00022598"/>
    </source>
</evidence>
<dbReference type="EMBL" id="MNPL01001300">
    <property type="protein sequence ID" value="OQR79280.1"/>
    <property type="molecule type" value="Genomic_DNA"/>
</dbReference>
<comment type="catalytic activity">
    <reaction evidence="7">
        <text>a very long-chain fatty acid + ATP + CoA = a very long-chain fatty acyl-CoA + AMP + diphosphate</text>
        <dbReference type="Rhea" id="RHEA:54536"/>
        <dbReference type="ChEBI" id="CHEBI:30616"/>
        <dbReference type="ChEBI" id="CHEBI:33019"/>
        <dbReference type="ChEBI" id="CHEBI:57287"/>
        <dbReference type="ChEBI" id="CHEBI:58950"/>
        <dbReference type="ChEBI" id="CHEBI:138261"/>
        <dbReference type="ChEBI" id="CHEBI:456215"/>
    </reaction>
    <physiologicalReaction direction="left-to-right" evidence="7">
        <dbReference type="Rhea" id="RHEA:54537"/>
    </physiologicalReaction>
</comment>
<dbReference type="OrthoDB" id="288590at2759"/>
<dbReference type="FunFam" id="3.30.300.30:FF:000002">
    <property type="entry name" value="Long-chain fatty acid transport protein 1"/>
    <property type="match status" value="1"/>
</dbReference>
<evidence type="ECO:0000313" key="11">
    <source>
        <dbReference type="Proteomes" id="UP000192247"/>
    </source>
</evidence>
<keyword evidence="4" id="KW-0276">Fatty acid metabolism</keyword>
<evidence type="ECO:0000256" key="3">
    <source>
        <dbReference type="ARBA" id="ARBA00022741"/>
    </source>
</evidence>
<protein>
    <recommendedName>
        <fullName evidence="6">long-chain-fatty-acid--CoA ligase</fullName>
        <ecNumber evidence="6">6.2.1.3</ecNumber>
    </recommendedName>
    <alternativeName>
        <fullName evidence="8">Long-chain-fatty-acid--CoA ligase</fullName>
    </alternativeName>
</protein>
<evidence type="ECO:0000256" key="9">
    <source>
        <dbReference type="ARBA" id="ARBA00048666"/>
    </source>
</evidence>
<dbReference type="InterPro" id="IPR042099">
    <property type="entry name" value="ANL_N_sf"/>
</dbReference>
<keyword evidence="11" id="KW-1185">Reference proteome</keyword>